<feature type="transmembrane region" description="Helical" evidence="1">
    <location>
        <begin position="87"/>
        <end position="105"/>
    </location>
</feature>
<evidence type="ECO:0000256" key="1">
    <source>
        <dbReference type="SAM" id="Phobius"/>
    </source>
</evidence>
<comment type="caution">
    <text evidence="2">The sequence shown here is derived from an EMBL/GenBank/DDBJ whole genome shotgun (WGS) entry which is preliminary data.</text>
</comment>
<feature type="transmembrane region" description="Helical" evidence="1">
    <location>
        <begin position="59"/>
        <end position="80"/>
    </location>
</feature>
<gene>
    <name evidence="2" type="ORF">GTK09_20735</name>
</gene>
<evidence type="ECO:0000313" key="2">
    <source>
        <dbReference type="EMBL" id="NDW06844.1"/>
    </source>
</evidence>
<proteinExistence type="predicted"/>
<keyword evidence="1" id="KW-0472">Membrane</keyword>
<dbReference type="EMBL" id="JAAAMG010000021">
    <property type="protein sequence ID" value="NDW06844.1"/>
    <property type="molecule type" value="Genomic_DNA"/>
</dbReference>
<organism evidence="2 3">
    <name type="scientific">Jiella pacifica</name>
    <dbReference type="NCBI Taxonomy" id="2696469"/>
    <lineage>
        <taxon>Bacteria</taxon>
        <taxon>Pseudomonadati</taxon>
        <taxon>Pseudomonadota</taxon>
        <taxon>Alphaproteobacteria</taxon>
        <taxon>Hyphomicrobiales</taxon>
        <taxon>Aurantimonadaceae</taxon>
        <taxon>Jiella</taxon>
    </lineage>
</organism>
<protein>
    <submittedName>
        <fullName evidence="2">Uncharacterized protein</fullName>
    </submittedName>
</protein>
<dbReference type="Proteomes" id="UP000469011">
    <property type="component" value="Unassembled WGS sequence"/>
</dbReference>
<evidence type="ECO:0000313" key="3">
    <source>
        <dbReference type="Proteomes" id="UP000469011"/>
    </source>
</evidence>
<name>A0A6N9T625_9HYPH</name>
<feature type="transmembrane region" description="Helical" evidence="1">
    <location>
        <begin position="6"/>
        <end position="26"/>
    </location>
</feature>
<accession>A0A6N9T625</accession>
<feature type="transmembrane region" description="Helical" evidence="1">
    <location>
        <begin position="33"/>
        <end position="53"/>
    </location>
</feature>
<keyword evidence="1" id="KW-1133">Transmembrane helix</keyword>
<dbReference type="RefSeq" id="WP_163465305.1">
    <property type="nucleotide sequence ID" value="NZ_JAAAMG010000021.1"/>
</dbReference>
<dbReference type="AlphaFoldDB" id="A0A6N9T625"/>
<reference evidence="2 3" key="1">
    <citation type="submission" date="2020-01" db="EMBL/GenBank/DDBJ databases">
        <title>Jiella pacifica sp. nov.</title>
        <authorList>
            <person name="Xue Z."/>
            <person name="Zhu S."/>
            <person name="Chen J."/>
            <person name="Yang J."/>
        </authorList>
    </citation>
    <scope>NUCLEOTIDE SEQUENCE [LARGE SCALE GENOMIC DNA]</scope>
    <source>
        <strain evidence="2 3">40Bstr34</strain>
    </source>
</reference>
<sequence length="165" mass="17591">MSVVPYWLLVGAGVTVLSWVLVAGFVSNSERLTVFAVLAAISMIASTAGFIGGLSRVGVAGQVIAAALSLIGALVTYLFGVDRSKGALIPICAMVFSVSLFLSYFQAADMRADPERYSLWRAHCLSIFSSKDLLSDEVSSTIVDSSFGEICARVFLNEKQRLLSP</sequence>
<keyword evidence="1" id="KW-0812">Transmembrane</keyword>
<keyword evidence="3" id="KW-1185">Reference proteome</keyword>